<dbReference type="InterPro" id="IPR029063">
    <property type="entry name" value="SAM-dependent_MTases_sf"/>
</dbReference>
<gene>
    <name evidence="2" type="ORF">DME_LOCUS6587</name>
</gene>
<accession>A0A0N4U5T1</accession>
<dbReference type="SUPFAM" id="SSF53335">
    <property type="entry name" value="S-adenosyl-L-methionine-dependent methyltransferases"/>
    <property type="match status" value="1"/>
</dbReference>
<dbReference type="STRING" id="318479.A0A0N4U5T1"/>
<reference evidence="5" key="1">
    <citation type="submission" date="2016-04" db="UniProtKB">
        <authorList>
            <consortium name="WormBaseParasite"/>
        </authorList>
    </citation>
    <scope>IDENTIFICATION</scope>
</reference>
<reference evidence="2 4" key="2">
    <citation type="submission" date="2018-11" db="EMBL/GenBank/DDBJ databases">
        <authorList>
            <consortium name="Pathogen Informatics"/>
        </authorList>
    </citation>
    <scope>NUCLEOTIDE SEQUENCE [LARGE SCALE GENOMIC DNA]</scope>
</reference>
<feature type="transmembrane region" description="Helical" evidence="1">
    <location>
        <begin position="20"/>
        <end position="38"/>
    </location>
</feature>
<dbReference type="Proteomes" id="UP000038040">
    <property type="component" value="Unplaced"/>
</dbReference>
<protein>
    <submittedName>
        <fullName evidence="5">Class I SAM-dependent methyltransferase</fullName>
    </submittedName>
</protein>
<evidence type="ECO:0000313" key="4">
    <source>
        <dbReference type="Proteomes" id="UP000274756"/>
    </source>
</evidence>
<dbReference type="EMBL" id="UYYG01001156">
    <property type="protein sequence ID" value="VDN56614.1"/>
    <property type="molecule type" value="Genomic_DNA"/>
</dbReference>
<dbReference type="OrthoDB" id="407103at2759"/>
<evidence type="ECO:0000313" key="3">
    <source>
        <dbReference type="Proteomes" id="UP000038040"/>
    </source>
</evidence>
<keyword evidence="1" id="KW-1133">Transmembrane helix</keyword>
<dbReference type="Proteomes" id="UP000274756">
    <property type="component" value="Unassembled WGS sequence"/>
</dbReference>
<sequence length="294" mass="34370">MRQIIANFIQFHLNKYKKYWLAAISTVLIIIIANNSRYNKTRYLETRDWDSLNLIEICRNDLLRMAESLEFADLEQHYNYFHPFARFLCRYRFNRQISILEMGVGGYTKKTEGGNSLRVWHQFFPNAKVIVGVDISEKQLDLPDNVKIIQMNASDESMATRVCDFYGPFDIIFDDASHISYDVIRSFEINWQCLRSDGIYVVKDTQTSYLEFFNGSKNLNDPKTSMNYFKSLTDQQNYAEILISNPLFKPMDKAKQLLGIHFYHNIIFIEKGDNTLPSNLAPNRNILQKFSGLG</sequence>
<dbReference type="Gene3D" id="3.40.50.150">
    <property type="entry name" value="Vaccinia Virus protein VP39"/>
    <property type="match status" value="1"/>
</dbReference>
<keyword evidence="1" id="KW-0812">Transmembrane</keyword>
<keyword evidence="1" id="KW-0472">Membrane</keyword>
<evidence type="ECO:0000256" key="1">
    <source>
        <dbReference type="SAM" id="Phobius"/>
    </source>
</evidence>
<evidence type="ECO:0000313" key="5">
    <source>
        <dbReference type="WBParaSite" id="DME_0000222701-mRNA-1"/>
    </source>
</evidence>
<dbReference type="WBParaSite" id="DME_0000222701-mRNA-1">
    <property type="protein sequence ID" value="DME_0000222701-mRNA-1"/>
    <property type="gene ID" value="DME_0000222701"/>
</dbReference>
<organism evidence="3 5">
    <name type="scientific">Dracunculus medinensis</name>
    <name type="common">Guinea worm</name>
    <dbReference type="NCBI Taxonomy" id="318479"/>
    <lineage>
        <taxon>Eukaryota</taxon>
        <taxon>Metazoa</taxon>
        <taxon>Ecdysozoa</taxon>
        <taxon>Nematoda</taxon>
        <taxon>Chromadorea</taxon>
        <taxon>Rhabditida</taxon>
        <taxon>Spirurina</taxon>
        <taxon>Dracunculoidea</taxon>
        <taxon>Dracunculidae</taxon>
        <taxon>Dracunculus</taxon>
    </lineage>
</organism>
<dbReference type="AlphaFoldDB" id="A0A0N4U5T1"/>
<evidence type="ECO:0000313" key="2">
    <source>
        <dbReference type="EMBL" id="VDN56614.1"/>
    </source>
</evidence>
<name>A0A0N4U5T1_DRAME</name>
<proteinExistence type="predicted"/>
<dbReference type="CDD" id="cd02440">
    <property type="entry name" value="AdoMet_MTases"/>
    <property type="match status" value="1"/>
</dbReference>
<keyword evidence="4" id="KW-1185">Reference proteome</keyword>